<dbReference type="Gene3D" id="1.10.10.60">
    <property type="entry name" value="Homeodomain-like"/>
    <property type="match status" value="1"/>
</dbReference>
<evidence type="ECO:0000313" key="2">
    <source>
        <dbReference type="EMBL" id="GBG31256.1"/>
    </source>
</evidence>
<evidence type="ECO:0000256" key="1">
    <source>
        <dbReference type="SAM" id="MobiDB-lite"/>
    </source>
</evidence>
<feature type="compositionally biased region" description="Low complexity" evidence="1">
    <location>
        <begin position="227"/>
        <end position="236"/>
    </location>
</feature>
<gene>
    <name evidence="2" type="ORF">FCC1311_074772</name>
</gene>
<feature type="compositionally biased region" description="Low complexity" evidence="1">
    <location>
        <begin position="152"/>
        <end position="189"/>
    </location>
</feature>
<evidence type="ECO:0000313" key="3">
    <source>
        <dbReference type="Proteomes" id="UP000241890"/>
    </source>
</evidence>
<accession>A0A2R5GK23</accession>
<feature type="compositionally biased region" description="Basic and acidic residues" evidence="1">
    <location>
        <begin position="190"/>
        <end position="207"/>
    </location>
</feature>
<feature type="region of interest" description="Disordered" evidence="1">
    <location>
        <begin position="106"/>
        <end position="236"/>
    </location>
</feature>
<comment type="caution">
    <text evidence="2">The sequence shown here is derived from an EMBL/GenBank/DDBJ whole genome shotgun (WGS) entry which is preliminary data.</text>
</comment>
<feature type="compositionally biased region" description="Basic and acidic residues" evidence="1">
    <location>
        <begin position="128"/>
        <end position="142"/>
    </location>
</feature>
<dbReference type="AlphaFoldDB" id="A0A2R5GK23"/>
<dbReference type="CDD" id="cd11655">
    <property type="entry name" value="rap1_myb-like"/>
    <property type="match status" value="1"/>
</dbReference>
<dbReference type="InterPro" id="IPR009057">
    <property type="entry name" value="Homeodomain-like_sf"/>
</dbReference>
<dbReference type="Proteomes" id="UP000241890">
    <property type="component" value="Unassembled WGS sequence"/>
</dbReference>
<protein>
    <recommendedName>
        <fullName evidence="4">Telomeric repeat-binding factor 2-interacting protein 1</fullName>
    </recommendedName>
</protein>
<reference evidence="2 3" key="1">
    <citation type="submission" date="2017-12" db="EMBL/GenBank/DDBJ databases">
        <title>Sequencing, de novo assembly and annotation of complete genome of a new Thraustochytrid species, strain FCC1311.</title>
        <authorList>
            <person name="Sedici K."/>
            <person name="Godart F."/>
            <person name="Aiese Cigliano R."/>
            <person name="Sanseverino W."/>
            <person name="Barakat M."/>
            <person name="Ortet P."/>
            <person name="Marechal E."/>
            <person name="Cagnac O."/>
            <person name="Amato A."/>
        </authorList>
    </citation>
    <scope>NUCLEOTIDE SEQUENCE [LARGE SCALE GENOMIC DNA]</scope>
</reference>
<name>A0A2R5GK23_9STRA</name>
<proteinExistence type="predicted"/>
<evidence type="ECO:0008006" key="4">
    <source>
        <dbReference type="Google" id="ProtNLM"/>
    </source>
</evidence>
<sequence length="459" mass="52326">MATNGYEDDSQGIFKDWLFTLPHECVNRHETKRELLESGAKIIKNEPSVFNKYETAIHLRPRTFTREEALSQGMDTKLVVAIEYVRESVMHRMALDIANFRIFDDDPGPLTQAPDESQLNEEDSMEIDNGHHAKSELDDKHYGSSLPQDGHQQVSSQEDQMQMQMQDVKQGHQQEAQQPHQQQVQQEQQGVEHEMQQEQDQHVHEQGQHQTQMTPVRESSMDRDESGVSSSVGRRGAPRGVKMKLWTRQEIQILCEYIQKQILDDDALSGMKVWKQAEEENLLPGRTAQSMRECYRRRNLDKVARAALISGIGTPGQAPTPALVNTQAIMSQTITEGAPNLGEIVDFLEEQTKRTTKEVFWAIYQTSGDFKRARALLQGKLPDFPAWAPDEDQLIQRLASGFRAAAAQNCNSDNDRLNAIVAACAEVSTQDRHDLERMLCERKLEDCAHRAFFLREMSE</sequence>
<dbReference type="SUPFAM" id="SSF46689">
    <property type="entry name" value="Homeodomain-like"/>
    <property type="match status" value="1"/>
</dbReference>
<dbReference type="EMBL" id="BEYU01000094">
    <property type="protein sequence ID" value="GBG31256.1"/>
    <property type="molecule type" value="Genomic_DNA"/>
</dbReference>
<dbReference type="InParanoid" id="A0A2R5GK23"/>
<organism evidence="2 3">
    <name type="scientific">Hondaea fermentalgiana</name>
    <dbReference type="NCBI Taxonomy" id="2315210"/>
    <lineage>
        <taxon>Eukaryota</taxon>
        <taxon>Sar</taxon>
        <taxon>Stramenopiles</taxon>
        <taxon>Bigyra</taxon>
        <taxon>Labyrinthulomycetes</taxon>
        <taxon>Thraustochytrida</taxon>
        <taxon>Thraustochytriidae</taxon>
        <taxon>Hondaea</taxon>
    </lineage>
</organism>
<keyword evidence="3" id="KW-1185">Reference proteome</keyword>